<dbReference type="EC" id="2.7.13.3" evidence="2"/>
<dbReference type="SUPFAM" id="SSF55874">
    <property type="entry name" value="ATPase domain of HSP90 chaperone/DNA topoisomerase II/histidine kinase"/>
    <property type="match status" value="1"/>
</dbReference>
<dbReference type="CDD" id="cd16917">
    <property type="entry name" value="HATPase_UhpB-NarQ-NarX-like"/>
    <property type="match status" value="1"/>
</dbReference>
<dbReference type="InterPro" id="IPR036890">
    <property type="entry name" value="HATPase_C_sf"/>
</dbReference>
<dbReference type="InterPro" id="IPR050482">
    <property type="entry name" value="Sensor_HK_TwoCompSys"/>
</dbReference>
<dbReference type="EMBL" id="SZNK01000001">
    <property type="protein sequence ID" value="TKI57389.1"/>
    <property type="molecule type" value="Genomic_DNA"/>
</dbReference>
<dbReference type="InterPro" id="IPR011712">
    <property type="entry name" value="Sig_transdc_His_kin_sub3_dim/P"/>
</dbReference>
<feature type="transmembrane region" description="Helical" evidence="10">
    <location>
        <begin position="12"/>
        <end position="30"/>
    </location>
</feature>
<comment type="catalytic activity">
    <reaction evidence="1">
        <text>ATP + protein L-histidine = ADP + protein N-phospho-L-histidine.</text>
        <dbReference type="EC" id="2.7.13.3"/>
    </reaction>
</comment>
<dbReference type="GO" id="GO:0046983">
    <property type="term" value="F:protein dimerization activity"/>
    <property type="evidence" value="ECO:0007669"/>
    <property type="project" value="InterPro"/>
</dbReference>
<dbReference type="Gene3D" id="3.30.565.10">
    <property type="entry name" value="Histidine kinase-like ATPase, C-terminal domain"/>
    <property type="match status" value="1"/>
</dbReference>
<evidence type="ECO:0000256" key="4">
    <source>
        <dbReference type="ARBA" id="ARBA00022679"/>
    </source>
</evidence>
<keyword evidence="8" id="KW-0902">Two-component regulatory system</keyword>
<comment type="caution">
    <text evidence="13">The sequence shown here is derived from an EMBL/GenBank/DDBJ whole genome shotgun (WGS) entry which is preliminary data.</text>
</comment>
<gene>
    <name evidence="13" type="ORF">E8L90_19095</name>
</gene>
<proteinExistence type="predicted"/>
<evidence type="ECO:0000256" key="6">
    <source>
        <dbReference type="ARBA" id="ARBA00022777"/>
    </source>
</evidence>
<name>A0A4U2Y9R0_9BACL</name>
<evidence type="ECO:0000256" key="1">
    <source>
        <dbReference type="ARBA" id="ARBA00000085"/>
    </source>
</evidence>
<accession>A0A4U2Y9R0</accession>
<keyword evidence="6 13" id="KW-0418">Kinase</keyword>
<dbReference type="Pfam" id="PF02518">
    <property type="entry name" value="HATPase_c"/>
    <property type="match status" value="1"/>
</dbReference>
<evidence type="ECO:0000256" key="9">
    <source>
        <dbReference type="SAM" id="Coils"/>
    </source>
</evidence>
<feature type="domain" description="Signal transduction histidine kinase subgroup 3 dimerisation and phosphoacceptor" evidence="12">
    <location>
        <begin position="194"/>
        <end position="257"/>
    </location>
</feature>
<keyword evidence="3" id="KW-0597">Phosphoprotein</keyword>
<dbReference type="GO" id="GO:0000155">
    <property type="term" value="F:phosphorelay sensor kinase activity"/>
    <property type="evidence" value="ECO:0007669"/>
    <property type="project" value="InterPro"/>
</dbReference>
<dbReference type="Proteomes" id="UP000307841">
    <property type="component" value="Unassembled WGS sequence"/>
</dbReference>
<evidence type="ECO:0000256" key="2">
    <source>
        <dbReference type="ARBA" id="ARBA00012438"/>
    </source>
</evidence>
<sequence>MNDSTASLRSRFLLICFFVLFSFFLIPAAYMHEPTIPFIISLIIIFCFLLVFLRPQKNWRPFQKDIAIIVLGTVSFIKVLYVGVEVGLSLPLVAFIGFHILKRRRLYYAIFFGACSLSHMFFYKDFIFEEVVGYVVAYIGWYIGARGLSLQNQAKESSQQHLKQLQEAHVELQKAHSELQEASVNTLRAAVLEERTRIARDVHDALGHSLTSLIVQLNALKYMLQGGPSDAQEAVRDMLSVSKQSLDDIRSSVHTLAADKSSLGITPLRILLSRAQQHTDIKMQLISPNPDIPLSQQMTIMLYRILQEAITNSSRHSDATEIFITIEKKQNYLFLAIWDNGNITNHHQIKLGSGLTGIAEQTKQLNGDLSYSIREPHGFQIDISFPLR</sequence>
<dbReference type="RefSeq" id="WP_137030829.1">
    <property type="nucleotide sequence ID" value="NZ_SZNK01000001.1"/>
</dbReference>
<keyword evidence="9" id="KW-0175">Coiled coil</keyword>
<keyword evidence="14" id="KW-1185">Reference proteome</keyword>
<feature type="transmembrane region" description="Helical" evidence="10">
    <location>
        <begin position="131"/>
        <end position="149"/>
    </location>
</feature>
<evidence type="ECO:0000259" key="12">
    <source>
        <dbReference type="Pfam" id="PF07730"/>
    </source>
</evidence>
<dbReference type="GO" id="GO:0016020">
    <property type="term" value="C:membrane"/>
    <property type="evidence" value="ECO:0007669"/>
    <property type="project" value="InterPro"/>
</dbReference>
<feature type="domain" description="Histidine kinase/HSP90-like ATPase" evidence="11">
    <location>
        <begin position="301"/>
        <end position="387"/>
    </location>
</feature>
<evidence type="ECO:0000256" key="8">
    <source>
        <dbReference type="ARBA" id="ARBA00023012"/>
    </source>
</evidence>
<keyword evidence="7" id="KW-0067">ATP-binding</keyword>
<dbReference type="Gene3D" id="1.20.5.1930">
    <property type="match status" value="1"/>
</dbReference>
<reference evidence="13 14" key="1">
    <citation type="submission" date="2019-04" db="EMBL/GenBank/DDBJ databases">
        <title>Whole genome sequencing of Brevibacillus sp. TGS2-1.</title>
        <authorList>
            <person name="Choi A."/>
        </authorList>
    </citation>
    <scope>NUCLEOTIDE SEQUENCE [LARGE SCALE GENOMIC DNA]</scope>
    <source>
        <strain evidence="13 14">TGS2-1</strain>
    </source>
</reference>
<keyword evidence="4" id="KW-0808">Transferase</keyword>
<dbReference type="OrthoDB" id="9781904at2"/>
<dbReference type="InterPro" id="IPR003594">
    <property type="entry name" value="HATPase_dom"/>
</dbReference>
<organism evidence="13 14">
    <name type="scientific">Brevibacillus antibioticus</name>
    <dbReference type="NCBI Taxonomy" id="2570228"/>
    <lineage>
        <taxon>Bacteria</taxon>
        <taxon>Bacillati</taxon>
        <taxon>Bacillota</taxon>
        <taxon>Bacilli</taxon>
        <taxon>Bacillales</taxon>
        <taxon>Paenibacillaceae</taxon>
        <taxon>Brevibacillus</taxon>
    </lineage>
</organism>
<evidence type="ECO:0000256" key="10">
    <source>
        <dbReference type="SAM" id="Phobius"/>
    </source>
</evidence>
<evidence type="ECO:0000259" key="11">
    <source>
        <dbReference type="Pfam" id="PF02518"/>
    </source>
</evidence>
<feature type="transmembrane region" description="Helical" evidence="10">
    <location>
        <begin position="67"/>
        <end position="100"/>
    </location>
</feature>
<evidence type="ECO:0000256" key="5">
    <source>
        <dbReference type="ARBA" id="ARBA00022741"/>
    </source>
</evidence>
<feature type="coiled-coil region" evidence="9">
    <location>
        <begin position="148"/>
        <end position="185"/>
    </location>
</feature>
<evidence type="ECO:0000256" key="3">
    <source>
        <dbReference type="ARBA" id="ARBA00022553"/>
    </source>
</evidence>
<dbReference type="PANTHER" id="PTHR24421:SF10">
    <property type="entry name" value="NITRATE_NITRITE SENSOR PROTEIN NARQ"/>
    <property type="match status" value="1"/>
</dbReference>
<keyword evidence="10" id="KW-0472">Membrane</keyword>
<dbReference type="GO" id="GO:0005524">
    <property type="term" value="F:ATP binding"/>
    <property type="evidence" value="ECO:0007669"/>
    <property type="project" value="UniProtKB-KW"/>
</dbReference>
<evidence type="ECO:0000313" key="13">
    <source>
        <dbReference type="EMBL" id="TKI57389.1"/>
    </source>
</evidence>
<dbReference type="Pfam" id="PF07730">
    <property type="entry name" value="HisKA_3"/>
    <property type="match status" value="1"/>
</dbReference>
<keyword evidence="10" id="KW-1133">Transmembrane helix</keyword>
<protein>
    <recommendedName>
        <fullName evidence="2">histidine kinase</fullName>
        <ecNumber evidence="2">2.7.13.3</ecNumber>
    </recommendedName>
</protein>
<dbReference type="PANTHER" id="PTHR24421">
    <property type="entry name" value="NITRATE/NITRITE SENSOR PROTEIN NARX-RELATED"/>
    <property type="match status" value="1"/>
</dbReference>
<evidence type="ECO:0000256" key="7">
    <source>
        <dbReference type="ARBA" id="ARBA00022840"/>
    </source>
</evidence>
<dbReference type="AlphaFoldDB" id="A0A4U2Y9R0"/>
<feature type="transmembrane region" description="Helical" evidence="10">
    <location>
        <begin position="36"/>
        <end position="55"/>
    </location>
</feature>
<evidence type="ECO:0000313" key="14">
    <source>
        <dbReference type="Proteomes" id="UP000307841"/>
    </source>
</evidence>
<keyword evidence="5" id="KW-0547">Nucleotide-binding</keyword>
<keyword evidence="10" id="KW-0812">Transmembrane</keyword>